<gene>
    <name evidence="2" type="ORF">PXEA_LOCUS15458</name>
</gene>
<evidence type="ECO:0000256" key="1">
    <source>
        <dbReference type="SAM" id="MobiDB-lite"/>
    </source>
</evidence>
<name>A0A448WWK4_9PLAT</name>
<protein>
    <submittedName>
        <fullName evidence="2">Uncharacterized protein</fullName>
    </submittedName>
</protein>
<reference evidence="2" key="1">
    <citation type="submission" date="2018-11" db="EMBL/GenBank/DDBJ databases">
        <authorList>
            <consortium name="Pathogen Informatics"/>
        </authorList>
    </citation>
    <scope>NUCLEOTIDE SEQUENCE</scope>
</reference>
<comment type="caution">
    <text evidence="2">The sequence shown here is derived from an EMBL/GenBank/DDBJ whole genome shotgun (WGS) entry which is preliminary data.</text>
</comment>
<dbReference type="AlphaFoldDB" id="A0A448WWK4"/>
<evidence type="ECO:0000313" key="2">
    <source>
        <dbReference type="EMBL" id="VEL22018.1"/>
    </source>
</evidence>
<dbReference type="Proteomes" id="UP000784294">
    <property type="component" value="Unassembled WGS sequence"/>
</dbReference>
<dbReference type="EMBL" id="CAAALY010054293">
    <property type="protein sequence ID" value="VEL22018.1"/>
    <property type="molecule type" value="Genomic_DNA"/>
</dbReference>
<accession>A0A448WWK4</accession>
<keyword evidence="3" id="KW-1185">Reference proteome</keyword>
<organism evidence="2 3">
    <name type="scientific">Protopolystoma xenopodis</name>
    <dbReference type="NCBI Taxonomy" id="117903"/>
    <lineage>
        <taxon>Eukaryota</taxon>
        <taxon>Metazoa</taxon>
        <taxon>Spiralia</taxon>
        <taxon>Lophotrochozoa</taxon>
        <taxon>Platyhelminthes</taxon>
        <taxon>Monogenea</taxon>
        <taxon>Polyopisthocotylea</taxon>
        <taxon>Polystomatidea</taxon>
        <taxon>Polystomatidae</taxon>
        <taxon>Protopolystoma</taxon>
    </lineage>
</organism>
<feature type="region of interest" description="Disordered" evidence="1">
    <location>
        <begin position="146"/>
        <end position="191"/>
    </location>
</feature>
<sequence length="191" mass="20592">MQLNIPCYSAVEPLQDREDRDAALVRITSLTKQLSHTSQATSRLVGEALTCLSSLVAKGPNDTGSIDIATTLKRNQHYQHNLSGSSFLNLTGGGNNNIQFSPSSVNADFTPLAGCLCEARAVALDSAGLARRLWATRQAVALYDAGQTRGDNRQRLPSPQGAGSSGDGGRKRRTAPNHWDQDEERLFGRID</sequence>
<evidence type="ECO:0000313" key="3">
    <source>
        <dbReference type="Proteomes" id="UP000784294"/>
    </source>
</evidence>
<proteinExistence type="predicted"/>